<dbReference type="GO" id="GO:0016787">
    <property type="term" value="F:hydrolase activity"/>
    <property type="evidence" value="ECO:0007669"/>
    <property type="project" value="InterPro"/>
</dbReference>
<organism evidence="2 3">
    <name type="scientific">Jiangella alba</name>
    <dbReference type="NCBI Taxonomy" id="561176"/>
    <lineage>
        <taxon>Bacteria</taxon>
        <taxon>Bacillati</taxon>
        <taxon>Actinomycetota</taxon>
        <taxon>Actinomycetes</taxon>
        <taxon>Jiangellales</taxon>
        <taxon>Jiangellaceae</taxon>
        <taxon>Jiangella</taxon>
    </lineage>
</organism>
<feature type="domain" description="Calcineurin-like phosphoesterase" evidence="1">
    <location>
        <begin position="20"/>
        <end position="222"/>
    </location>
</feature>
<proteinExistence type="predicted"/>
<sequence length="450" mass="46990">MTAGSALPPRPPDARVRLLATNDLLATVAPLPAGPGRAGTVDGVAGLLELESRRGPAVWLDAGDFTGGPLWSLTGRRDWALVADLPIGAAAAGNHEFDEGTDAARSGAGALAFPLLCANADAGLAPTRLIDTAAGVVGVIGLTHPQVHRLAPGPEPVGDPAGLVRDHARRLREAGADWIVVLQHDGVEWWPETSRPGVRSSRWLDDIRGWSSHADVVLGGHTLGRWSGRLGSTVVGHAHPFAASVLVVDLTTSGAVPAGFAAVAPAAPGSDVRRAAAEHLAAAAAERIGTNPTPLTSVPGAGPYLPSVVADAFRSTGRADAAFVPPHAFFTQAPVDGAGAALAAGPVSELDLHRLFPFPDDAVIVARIDAGELGRLRRAHDQRTDPRTPGNDHLWWNWSRTPAGVSDPKENPHTVALLEHVRPLAESWLGRPLAVDDRFSARDAMRGYFR</sequence>
<evidence type="ECO:0000313" key="2">
    <source>
        <dbReference type="EMBL" id="SEF18128.1"/>
    </source>
</evidence>
<accession>A0A1H5PY71</accession>
<dbReference type="STRING" id="561176.SAMN04488561_6236"/>
<dbReference type="PANTHER" id="PTHR11575:SF24">
    <property type="entry name" value="5'-NUCLEOTIDASE"/>
    <property type="match status" value="1"/>
</dbReference>
<dbReference type="RefSeq" id="WP_069112239.1">
    <property type="nucleotide sequence ID" value="NZ_FNUC01000004.1"/>
</dbReference>
<dbReference type="InterPro" id="IPR006179">
    <property type="entry name" value="5_nucleotidase/apyrase"/>
</dbReference>
<dbReference type="OrthoDB" id="1016457at2"/>
<dbReference type="PANTHER" id="PTHR11575">
    <property type="entry name" value="5'-NUCLEOTIDASE-RELATED"/>
    <property type="match status" value="1"/>
</dbReference>
<dbReference type="SUPFAM" id="SSF56300">
    <property type="entry name" value="Metallo-dependent phosphatases"/>
    <property type="match status" value="1"/>
</dbReference>
<gene>
    <name evidence="2" type="ORF">SAMN04488561_6236</name>
</gene>
<protein>
    <submittedName>
        <fullName evidence="2">2',3'-cyclic-nucleotide 2'-phosphodiesterase/5'-or 3'-nucleotidase, 5'-nucleotidase family</fullName>
    </submittedName>
</protein>
<name>A0A1H5PY71_9ACTN</name>
<dbReference type="AlphaFoldDB" id="A0A1H5PY71"/>
<dbReference type="GO" id="GO:0009166">
    <property type="term" value="P:nucleotide catabolic process"/>
    <property type="evidence" value="ECO:0007669"/>
    <property type="project" value="InterPro"/>
</dbReference>
<dbReference type="InterPro" id="IPR004843">
    <property type="entry name" value="Calcineurin-like_PHP"/>
</dbReference>
<evidence type="ECO:0000259" key="1">
    <source>
        <dbReference type="Pfam" id="PF00149"/>
    </source>
</evidence>
<dbReference type="Pfam" id="PF00149">
    <property type="entry name" value="Metallophos"/>
    <property type="match status" value="1"/>
</dbReference>
<reference evidence="3" key="1">
    <citation type="submission" date="2016-10" db="EMBL/GenBank/DDBJ databases">
        <authorList>
            <person name="Varghese N."/>
            <person name="Submissions S."/>
        </authorList>
    </citation>
    <scope>NUCLEOTIDE SEQUENCE [LARGE SCALE GENOMIC DNA]</scope>
    <source>
        <strain evidence="3">DSM 45237</strain>
    </source>
</reference>
<dbReference type="InterPro" id="IPR029052">
    <property type="entry name" value="Metallo-depent_PP-like"/>
</dbReference>
<dbReference type="EMBL" id="FNUC01000004">
    <property type="protein sequence ID" value="SEF18128.1"/>
    <property type="molecule type" value="Genomic_DNA"/>
</dbReference>
<keyword evidence="3" id="KW-1185">Reference proteome</keyword>
<evidence type="ECO:0000313" key="3">
    <source>
        <dbReference type="Proteomes" id="UP000181980"/>
    </source>
</evidence>
<dbReference type="Gene3D" id="3.60.21.10">
    <property type="match status" value="1"/>
</dbReference>
<dbReference type="Proteomes" id="UP000181980">
    <property type="component" value="Unassembled WGS sequence"/>
</dbReference>